<evidence type="ECO:0000256" key="2">
    <source>
        <dbReference type="ARBA" id="ARBA00022475"/>
    </source>
</evidence>
<comment type="subcellular location">
    <subcellularLocation>
        <location evidence="1">Cell membrane</location>
        <topology evidence="1">Multi-pass membrane protein</topology>
    </subcellularLocation>
</comment>
<name>A0A127PBJ5_9BURK</name>
<dbReference type="InterPro" id="IPR050833">
    <property type="entry name" value="Poly_Biosynth_Transport"/>
</dbReference>
<keyword evidence="3 6" id="KW-0812">Transmembrane</keyword>
<evidence type="ECO:0000313" key="8">
    <source>
        <dbReference type="Proteomes" id="UP000072421"/>
    </source>
</evidence>
<dbReference type="RefSeq" id="WP_061540003.1">
    <property type="nucleotide sequence ID" value="NZ_CP013232.1"/>
</dbReference>
<dbReference type="PATRIC" id="fig|158899.10.peg.2445"/>
<dbReference type="GO" id="GO:0005886">
    <property type="term" value="C:plasma membrane"/>
    <property type="evidence" value="ECO:0007669"/>
    <property type="project" value="UniProtKB-SubCell"/>
</dbReference>
<evidence type="ECO:0000313" key="7">
    <source>
        <dbReference type="EMBL" id="AMO95123.1"/>
    </source>
</evidence>
<feature type="transmembrane region" description="Helical" evidence="6">
    <location>
        <begin position="7"/>
        <end position="29"/>
    </location>
</feature>
<dbReference type="PANTHER" id="PTHR30250">
    <property type="entry name" value="PST FAMILY PREDICTED COLANIC ACID TRANSPORTER"/>
    <property type="match status" value="1"/>
</dbReference>
<gene>
    <name evidence="7" type="ORF">CFter6_2451</name>
</gene>
<dbReference type="EMBL" id="CP013232">
    <property type="protein sequence ID" value="AMO95123.1"/>
    <property type="molecule type" value="Genomic_DNA"/>
</dbReference>
<accession>A0A127PBJ5</accession>
<sequence>MKKAKALLQVIFEQAVFTLSFFATQALLARYLSVETFASFSAIYSAVILLNIVHGCTVMEPLLVFAKSDYSIGRQLLLKLHAPMALLSVLVVIYLALRIPDTPPYFVYALILALAGFVAYWTVRAIAILENKSLKSVLPALAQLGGVCAAIAVIPKDSPYQLSELLAAIGLPLLLVSGLVAAMSKKKEEHPHPLPGEKISWLSFGLNNSLSQIMVWAMTHGLVIYYMSRQQADLAANFRVVMTLVLPAQYLNIAISNFGLPRLARLADEGSARFASMARLLIAATLASSLLYSLVLWLSGQLLVGLLFGAKYSGLDMRDYFLLPMILAAIQGTRTVLKALKLTHQASWAVAGGFLCFVLVFVTRPATSVSTVFVPTVFGLGLAAFIMFYQIRKSLKVVAI</sequence>
<feature type="transmembrane region" description="Helical" evidence="6">
    <location>
        <begin position="240"/>
        <end position="260"/>
    </location>
</feature>
<dbReference type="AlphaFoldDB" id="A0A127PBJ5"/>
<evidence type="ECO:0000256" key="4">
    <source>
        <dbReference type="ARBA" id="ARBA00022989"/>
    </source>
</evidence>
<evidence type="ECO:0000256" key="5">
    <source>
        <dbReference type="ARBA" id="ARBA00023136"/>
    </source>
</evidence>
<dbReference type="Proteomes" id="UP000072421">
    <property type="component" value="Chromosome"/>
</dbReference>
<evidence type="ECO:0000256" key="6">
    <source>
        <dbReference type="SAM" id="Phobius"/>
    </source>
</evidence>
<feature type="transmembrane region" description="Helical" evidence="6">
    <location>
        <begin position="204"/>
        <end position="228"/>
    </location>
</feature>
<keyword evidence="4 6" id="KW-1133">Transmembrane helix</keyword>
<organism evidence="7">
    <name type="scientific">Collimonas fungivorans</name>
    <dbReference type="NCBI Taxonomy" id="158899"/>
    <lineage>
        <taxon>Bacteria</taxon>
        <taxon>Pseudomonadati</taxon>
        <taxon>Pseudomonadota</taxon>
        <taxon>Betaproteobacteria</taxon>
        <taxon>Burkholderiales</taxon>
        <taxon>Oxalobacteraceae</taxon>
        <taxon>Collimonas</taxon>
    </lineage>
</organism>
<keyword evidence="5 6" id="KW-0472">Membrane</keyword>
<feature type="transmembrane region" description="Helical" evidence="6">
    <location>
        <begin position="105"/>
        <end position="129"/>
    </location>
</feature>
<feature type="transmembrane region" description="Helical" evidence="6">
    <location>
        <begin position="372"/>
        <end position="391"/>
    </location>
</feature>
<feature type="transmembrane region" description="Helical" evidence="6">
    <location>
        <begin position="346"/>
        <end position="366"/>
    </location>
</feature>
<dbReference type="PANTHER" id="PTHR30250:SF11">
    <property type="entry name" value="O-ANTIGEN TRANSPORTER-RELATED"/>
    <property type="match status" value="1"/>
</dbReference>
<reference evidence="7 8" key="1">
    <citation type="submission" date="2015-11" db="EMBL/GenBank/DDBJ databases">
        <title>Exploring the genomic traits of fungus-feeding bacterial genus Collimonas.</title>
        <authorList>
            <person name="Song C."/>
            <person name="Schmidt R."/>
            <person name="de Jager V."/>
            <person name="Krzyzanowska D."/>
            <person name="Jongedijk E."/>
            <person name="Cankar K."/>
            <person name="Beekwilder J."/>
            <person name="van Veen A."/>
            <person name="de Boer W."/>
            <person name="van Veen J.A."/>
            <person name="Garbeva P."/>
        </authorList>
    </citation>
    <scope>NUCLEOTIDE SEQUENCE [LARGE SCALE GENOMIC DNA]</scope>
    <source>
        <strain evidence="7 8">Ter6</strain>
    </source>
</reference>
<dbReference type="OrthoDB" id="8780824at2"/>
<evidence type="ECO:0000256" key="1">
    <source>
        <dbReference type="ARBA" id="ARBA00004651"/>
    </source>
</evidence>
<feature type="transmembrane region" description="Helical" evidence="6">
    <location>
        <begin position="136"/>
        <end position="154"/>
    </location>
</feature>
<protein>
    <submittedName>
        <fullName evidence="7">Polysaccharide biosynthesis family protein</fullName>
    </submittedName>
</protein>
<proteinExistence type="predicted"/>
<feature type="transmembrane region" description="Helical" evidence="6">
    <location>
        <begin position="76"/>
        <end position="99"/>
    </location>
</feature>
<feature type="transmembrane region" description="Helical" evidence="6">
    <location>
        <begin position="280"/>
        <end position="300"/>
    </location>
</feature>
<evidence type="ECO:0000256" key="3">
    <source>
        <dbReference type="ARBA" id="ARBA00022692"/>
    </source>
</evidence>
<keyword evidence="2" id="KW-1003">Cell membrane</keyword>
<feature type="transmembrane region" description="Helical" evidence="6">
    <location>
        <begin position="166"/>
        <end position="183"/>
    </location>
</feature>
<feature type="transmembrane region" description="Helical" evidence="6">
    <location>
        <begin position="41"/>
        <end position="64"/>
    </location>
</feature>